<dbReference type="AlphaFoldDB" id="A0AAD9BGQ9"/>
<organism evidence="2 3">
    <name type="scientific">Dissostichus eleginoides</name>
    <name type="common">Patagonian toothfish</name>
    <name type="synonym">Dissostichus amissus</name>
    <dbReference type="NCBI Taxonomy" id="100907"/>
    <lineage>
        <taxon>Eukaryota</taxon>
        <taxon>Metazoa</taxon>
        <taxon>Chordata</taxon>
        <taxon>Craniata</taxon>
        <taxon>Vertebrata</taxon>
        <taxon>Euteleostomi</taxon>
        <taxon>Actinopterygii</taxon>
        <taxon>Neopterygii</taxon>
        <taxon>Teleostei</taxon>
        <taxon>Neoteleostei</taxon>
        <taxon>Acanthomorphata</taxon>
        <taxon>Eupercaria</taxon>
        <taxon>Perciformes</taxon>
        <taxon>Notothenioidei</taxon>
        <taxon>Nototheniidae</taxon>
        <taxon>Dissostichus</taxon>
    </lineage>
</organism>
<keyword evidence="3" id="KW-1185">Reference proteome</keyword>
<feature type="region of interest" description="Disordered" evidence="1">
    <location>
        <begin position="76"/>
        <end position="113"/>
    </location>
</feature>
<evidence type="ECO:0000313" key="2">
    <source>
        <dbReference type="EMBL" id="KAK1881729.1"/>
    </source>
</evidence>
<protein>
    <submittedName>
        <fullName evidence="2">Cholesterol 25-hydroxylase-like protein</fullName>
    </submittedName>
</protein>
<sequence length="256" mass="26446">MMLQPLWDLLRGHSSLLLSPLFPCSSPWGLPHLLRCPTCCWTCWPSGGPRCAGTSCSLRAPSAGLSAELPVSDALQPPGVPAANHAAAWVPKPRPPAGSGPAPSPPPGPGVRLPAAVRLTELHLAPAAPQGAPQLHLRLTTVSKCSPQVHHSSSSTWALTTEATGAMETLSLGFFSGCTPSSWACTPQPAGLLPAQHLALCGGPLRLRPALGHAPPLSPPPVRGRAAPRPAPPQLLLQLRTILHPLGASSGPLQTR</sequence>
<comment type="caution">
    <text evidence="2">The sequence shown here is derived from an EMBL/GenBank/DDBJ whole genome shotgun (WGS) entry which is preliminary data.</text>
</comment>
<reference evidence="2" key="1">
    <citation type="submission" date="2023-04" db="EMBL/GenBank/DDBJ databases">
        <title>Chromosome-level genome of Chaenocephalus aceratus.</title>
        <authorList>
            <person name="Park H."/>
        </authorList>
    </citation>
    <scope>NUCLEOTIDE SEQUENCE</scope>
    <source>
        <strain evidence="2">DE</strain>
        <tissue evidence="2">Muscle</tissue>
    </source>
</reference>
<dbReference type="Proteomes" id="UP001228049">
    <property type="component" value="Unassembled WGS sequence"/>
</dbReference>
<dbReference type="EMBL" id="JASDAP010000024">
    <property type="protein sequence ID" value="KAK1881729.1"/>
    <property type="molecule type" value="Genomic_DNA"/>
</dbReference>
<accession>A0AAD9BGQ9</accession>
<name>A0AAD9BGQ9_DISEL</name>
<gene>
    <name evidence="2" type="ORF">KUDE01_024894</name>
</gene>
<evidence type="ECO:0000313" key="3">
    <source>
        <dbReference type="Proteomes" id="UP001228049"/>
    </source>
</evidence>
<proteinExistence type="predicted"/>
<evidence type="ECO:0000256" key="1">
    <source>
        <dbReference type="SAM" id="MobiDB-lite"/>
    </source>
</evidence>
<feature type="compositionally biased region" description="Pro residues" evidence="1">
    <location>
        <begin position="92"/>
        <end position="109"/>
    </location>
</feature>